<comment type="caution">
    <text evidence="6">The sequence shown here is derived from an EMBL/GenBank/DDBJ whole genome shotgun (WGS) entry which is preliminary data.</text>
</comment>
<dbReference type="InterPro" id="IPR036390">
    <property type="entry name" value="WH_DNA-bd_sf"/>
</dbReference>
<keyword evidence="1" id="KW-0805">Transcription regulation</keyword>
<evidence type="ECO:0000256" key="1">
    <source>
        <dbReference type="ARBA" id="ARBA00023015"/>
    </source>
</evidence>
<proteinExistence type="predicted"/>
<gene>
    <name evidence="6" type="ORF">GCM10017786_48210</name>
</gene>
<keyword evidence="3" id="KW-0804">Transcription</keyword>
<evidence type="ECO:0000313" key="7">
    <source>
        <dbReference type="Proteomes" id="UP000605897"/>
    </source>
</evidence>
<evidence type="ECO:0000256" key="3">
    <source>
        <dbReference type="ARBA" id="ARBA00023163"/>
    </source>
</evidence>
<dbReference type="Proteomes" id="UP000605897">
    <property type="component" value="Unassembled WGS sequence"/>
</dbReference>
<sequence length="172" mass="19066">MTTPAETKSGTPSLPGRPCSIAAALHHVGDKWALLAIRELTLGNHRFTSIVRNTGAPRDRLAARLRGLEAAGVVERRQYSEHPPRFEYHLTQSGRDLGMVLQALRSWGDRWAVDEPPIVFEHTCGHPLDPALMCRHCGAEVKAGEVHPHSNAEGWDLRGPTAIHDDRSDHER</sequence>
<feature type="domain" description="HTH hxlR-type" evidence="5">
    <location>
        <begin position="19"/>
        <end position="116"/>
    </location>
</feature>
<dbReference type="Gene3D" id="1.10.10.10">
    <property type="entry name" value="Winged helix-like DNA-binding domain superfamily/Winged helix DNA-binding domain"/>
    <property type="match status" value="1"/>
</dbReference>
<dbReference type="RefSeq" id="WP_191246886.1">
    <property type="nucleotide sequence ID" value="NZ_BNAU01000005.1"/>
</dbReference>
<keyword evidence="7" id="KW-1185">Reference proteome</keyword>
<feature type="region of interest" description="Disordered" evidence="4">
    <location>
        <begin position="149"/>
        <end position="172"/>
    </location>
</feature>
<protein>
    <submittedName>
        <fullName evidence="6">HxlR family transcriptional regulator</fullName>
    </submittedName>
</protein>
<dbReference type="PANTHER" id="PTHR33204">
    <property type="entry name" value="TRANSCRIPTIONAL REGULATOR, MARR FAMILY"/>
    <property type="match status" value="1"/>
</dbReference>
<accession>A0ABQ3JD65</accession>
<dbReference type="EMBL" id="BNAU01000005">
    <property type="protein sequence ID" value="GHF08754.1"/>
    <property type="molecule type" value="Genomic_DNA"/>
</dbReference>
<dbReference type="InterPro" id="IPR036388">
    <property type="entry name" value="WH-like_DNA-bd_sf"/>
</dbReference>
<evidence type="ECO:0000313" key="6">
    <source>
        <dbReference type="EMBL" id="GHF08754.1"/>
    </source>
</evidence>
<name>A0ABQ3JD65_9PSEU</name>
<evidence type="ECO:0000259" key="5">
    <source>
        <dbReference type="PROSITE" id="PS51118"/>
    </source>
</evidence>
<dbReference type="Pfam" id="PF01638">
    <property type="entry name" value="HxlR"/>
    <property type="match status" value="1"/>
</dbReference>
<dbReference type="PANTHER" id="PTHR33204:SF18">
    <property type="entry name" value="TRANSCRIPTIONAL REGULATORY PROTEIN"/>
    <property type="match status" value="1"/>
</dbReference>
<dbReference type="SUPFAM" id="SSF46785">
    <property type="entry name" value="Winged helix' DNA-binding domain"/>
    <property type="match status" value="1"/>
</dbReference>
<feature type="compositionally biased region" description="Basic and acidic residues" evidence="4">
    <location>
        <begin position="163"/>
        <end position="172"/>
    </location>
</feature>
<dbReference type="InterPro" id="IPR002577">
    <property type="entry name" value="HTH_HxlR"/>
</dbReference>
<evidence type="ECO:0000256" key="2">
    <source>
        <dbReference type="ARBA" id="ARBA00023125"/>
    </source>
</evidence>
<dbReference type="PROSITE" id="PS51118">
    <property type="entry name" value="HTH_HXLR"/>
    <property type="match status" value="1"/>
</dbReference>
<evidence type="ECO:0000256" key="4">
    <source>
        <dbReference type="SAM" id="MobiDB-lite"/>
    </source>
</evidence>
<organism evidence="6 7">
    <name type="scientific">Amycolatopsis deserti</name>
    <dbReference type="NCBI Taxonomy" id="185696"/>
    <lineage>
        <taxon>Bacteria</taxon>
        <taxon>Bacillati</taxon>
        <taxon>Actinomycetota</taxon>
        <taxon>Actinomycetes</taxon>
        <taxon>Pseudonocardiales</taxon>
        <taxon>Pseudonocardiaceae</taxon>
        <taxon>Amycolatopsis</taxon>
    </lineage>
</organism>
<reference evidence="7" key="1">
    <citation type="journal article" date="2019" name="Int. J. Syst. Evol. Microbiol.">
        <title>The Global Catalogue of Microorganisms (GCM) 10K type strain sequencing project: providing services to taxonomists for standard genome sequencing and annotation.</title>
        <authorList>
            <consortium name="The Broad Institute Genomics Platform"/>
            <consortium name="The Broad Institute Genome Sequencing Center for Infectious Disease"/>
            <person name="Wu L."/>
            <person name="Ma J."/>
        </authorList>
    </citation>
    <scope>NUCLEOTIDE SEQUENCE [LARGE SCALE GENOMIC DNA]</scope>
    <source>
        <strain evidence="7">CGMCC 4.7677</strain>
    </source>
</reference>
<keyword evidence="2" id="KW-0238">DNA-binding</keyword>